<evidence type="ECO:0000313" key="3">
    <source>
        <dbReference type="Proteomes" id="UP000265520"/>
    </source>
</evidence>
<reference evidence="2 3" key="1">
    <citation type="journal article" date="2018" name="Front. Plant Sci.">
        <title>Red Clover (Trifolium pratense) and Zigzag Clover (T. medium) - A Picture of Genomic Similarities and Differences.</title>
        <authorList>
            <person name="Dluhosova J."/>
            <person name="Istvanek J."/>
            <person name="Nedelnik J."/>
            <person name="Repkova J."/>
        </authorList>
    </citation>
    <scope>NUCLEOTIDE SEQUENCE [LARGE SCALE GENOMIC DNA]</scope>
    <source>
        <strain evidence="3">cv. 10/8</strain>
        <tissue evidence="2">Leaf</tissue>
    </source>
</reference>
<feature type="signal peptide" evidence="1">
    <location>
        <begin position="1"/>
        <end position="17"/>
    </location>
</feature>
<sequence length="34" mass="3560">MNIWGGLAFCHLRGAQLALVRRAVLCTGGGLTFG</sequence>
<feature type="non-terminal residue" evidence="2">
    <location>
        <position position="34"/>
    </location>
</feature>
<accession>A0A392SKF3</accession>
<comment type="caution">
    <text evidence="2">The sequence shown here is derived from an EMBL/GenBank/DDBJ whole genome shotgun (WGS) entry which is preliminary data.</text>
</comment>
<protein>
    <submittedName>
        <fullName evidence="2">Uncharacterized protein</fullName>
    </submittedName>
</protein>
<dbReference type="Proteomes" id="UP000265520">
    <property type="component" value="Unassembled WGS sequence"/>
</dbReference>
<feature type="chain" id="PRO_5017318095" evidence="1">
    <location>
        <begin position="18"/>
        <end position="34"/>
    </location>
</feature>
<dbReference type="EMBL" id="LXQA010399867">
    <property type="protein sequence ID" value="MCI49351.1"/>
    <property type="molecule type" value="Genomic_DNA"/>
</dbReference>
<evidence type="ECO:0000313" key="2">
    <source>
        <dbReference type="EMBL" id="MCI49351.1"/>
    </source>
</evidence>
<organism evidence="2 3">
    <name type="scientific">Trifolium medium</name>
    <dbReference type="NCBI Taxonomy" id="97028"/>
    <lineage>
        <taxon>Eukaryota</taxon>
        <taxon>Viridiplantae</taxon>
        <taxon>Streptophyta</taxon>
        <taxon>Embryophyta</taxon>
        <taxon>Tracheophyta</taxon>
        <taxon>Spermatophyta</taxon>
        <taxon>Magnoliopsida</taxon>
        <taxon>eudicotyledons</taxon>
        <taxon>Gunneridae</taxon>
        <taxon>Pentapetalae</taxon>
        <taxon>rosids</taxon>
        <taxon>fabids</taxon>
        <taxon>Fabales</taxon>
        <taxon>Fabaceae</taxon>
        <taxon>Papilionoideae</taxon>
        <taxon>50 kb inversion clade</taxon>
        <taxon>NPAAA clade</taxon>
        <taxon>Hologalegina</taxon>
        <taxon>IRL clade</taxon>
        <taxon>Trifolieae</taxon>
        <taxon>Trifolium</taxon>
    </lineage>
</organism>
<evidence type="ECO:0000256" key="1">
    <source>
        <dbReference type="SAM" id="SignalP"/>
    </source>
</evidence>
<keyword evidence="1" id="KW-0732">Signal</keyword>
<dbReference type="AlphaFoldDB" id="A0A392SKF3"/>
<name>A0A392SKF3_9FABA</name>
<proteinExistence type="predicted"/>
<keyword evidence="3" id="KW-1185">Reference proteome</keyword>